<evidence type="ECO:0000313" key="2">
    <source>
        <dbReference type="EMBL" id="KIZ07048.1"/>
    </source>
</evidence>
<dbReference type="KEGG" id="mng:MNEG_0898"/>
<dbReference type="Proteomes" id="UP000054498">
    <property type="component" value="Unassembled WGS sequence"/>
</dbReference>
<name>A0A0D2K9U7_9CHLO</name>
<gene>
    <name evidence="2" type="ORF">MNEG_0898</name>
</gene>
<feature type="compositionally biased region" description="Low complexity" evidence="1">
    <location>
        <begin position="35"/>
        <end position="44"/>
    </location>
</feature>
<keyword evidence="3" id="KW-1185">Reference proteome</keyword>
<dbReference type="AlphaFoldDB" id="A0A0D2K9U7"/>
<reference evidence="2 3" key="1">
    <citation type="journal article" date="2013" name="BMC Genomics">
        <title>Reconstruction of the lipid metabolism for the microalga Monoraphidium neglectum from its genome sequence reveals characteristics suitable for biofuel production.</title>
        <authorList>
            <person name="Bogen C."/>
            <person name="Al-Dilaimi A."/>
            <person name="Albersmeier A."/>
            <person name="Wichmann J."/>
            <person name="Grundmann M."/>
            <person name="Rupp O."/>
            <person name="Lauersen K.J."/>
            <person name="Blifernez-Klassen O."/>
            <person name="Kalinowski J."/>
            <person name="Goesmann A."/>
            <person name="Mussgnug J.H."/>
            <person name="Kruse O."/>
        </authorList>
    </citation>
    <scope>NUCLEOTIDE SEQUENCE [LARGE SCALE GENOMIC DNA]</scope>
    <source>
        <strain evidence="2 3">SAG 48.87</strain>
    </source>
</reference>
<feature type="region of interest" description="Disordered" evidence="1">
    <location>
        <begin position="14"/>
        <end position="45"/>
    </location>
</feature>
<protein>
    <submittedName>
        <fullName evidence="2">Uncharacterized protein</fullName>
    </submittedName>
</protein>
<dbReference type="RefSeq" id="XP_013906067.1">
    <property type="nucleotide sequence ID" value="XM_014050613.1"/>
</dbReference>
<evidence type="ECO:0000256" key="1">
    <source>
        <dbReference type="SAM" id="MobiDB-lite"/>
    </source>
</evidence>
<organism evidence="2 3">
    <name type="scientific">Monoraphidium neglectum</name>
    <dbReference type="NCBI Taxonomy" id="145388"/>
    <lineage>
        <taxon>Eukaryota</taxon>
        <taxon>Viridiplantae</taxon>
        <taxon>Chlorophyta</taxon>
        <taxon>core chlorophytes</taxon>
        <taxon>Chlorophyceae</taxon>
        <taxon>CS clade</taxon>
        <taxon>Sphaeropleales</taxon>
        <taxon>Selenastraceae</taxon>
        <taxon>Monoraphidium</taxon>
    </lineage>
</organism>
<evidence type="ECO:0000313" key="3">
    <source>
        <dbReference type="Proteomes" id="UP000054498"/>
    </source>
</evidence>
<dbReference type="EMBL" id="KK100301">
    <property type="protein sequence ID" value="KIZ07048.1"/>
    <property type="molecule type" value="Genomic_DNA"/>
</dbReference>
<proteinExistence type="predicted"/>
<accession>A0A0D2K9U7</accession>
<dbReference type="GeneID" id="25727016"/>
<sequence length="81" mass="8394">MTAPIRAALRTAQIKGGLRPGRPSPEPVAEGGRGAAQQAGAGAEPRMRVVMGGDEVGRTEEAAGQMSDLAKRALHQEMSED</sequence>